<organism evidence="2 3">
    <name type="scientific">Natronincola peptidivorans</name>
    <dbReference type="NCBI Taxonomy" id="426128"/>
    <lineage>
        <taxon>Bacteria</taxon>
        <taxon>Bacillati</taxon>
        <taxon>Bacillota</taxon>
        <taxon>Clostridia</taxon>
        <taxon>Peptostreptococcales</taxon>
        <taxon>Natronincolaceae</taxon>
        <taxon>Natronincola</taxon>
    </lineage>
</organism>
<evidence type="ECO:0000256" key="1">
    <source>
        <dbReference type="SAM" id="Phobius"/>
    </source>
</evidence>
<evidence type="ECO:0000313" key="2">
    <source>
        <dbReference type="EMBL" id="SES65477.1"/>
    </source>
</evidence>
<dbReference type="OrthoDB" id="1956956at2"/>
<keyword evidence="1" id="KW-0812">Transmembrane</keyword>
<reference evidence="2 3" key="1">
    <citation type="submission" date="2016-10" db="EMBL/GenBank/DDBJ databases">
        <authorList>
            <person name="de Groot N.N."/>
        </authorList>
    </citation>
    <scope>NUCLEOTIDE SEQUENCE [LARGE SCALE GENOMIC DNA]</scope>
    <source>
        <strain evidence="2 3">DSM 18979</strain>
    </source>
</reference>
<feature type="transmembrane region" description="Helical" evidence="1">
    <location>
        <begin position="55"/>
        <end position="74"/>
    </location>
</feature>
<dbReference type="EMBL" id="FOHU01000001">
    <property type="protein sequence ID" value="SES65477.1"/>
    <property type="molecule type" value="Genomic_DNA"/>
</dbReference>
<keyword evidence="3" id="KW-1185">Reference proteome</keyword>
<feature type="transmembrane region" description="Helical" evidence="1">
    <location>
        <begin position="80"/>
        <end position="96"/>
    </location>
</feature>
<feature type="transmembrane region" description="Helical" evidence="1">
    <location>
        <begin position="108"/>
        <end position="126"/>
    </location>
</feature>
<dbReference type="AlphaFoldDB" id="A0A1H9Y9H2"/>
<keyword evidence="1" id="KW-1133">Transmembrane helix</keyword>
<proteinExistence type="predicted"/>
<dbReference type="Proteomes" id="UP000199568">
    <property type="component" value="Unassembled WGS sequence"/>
</dbReference>
<accession>A0A1H9Y9H2</accession>
<protein>
    <submittedName>
        <fullName evidence="2">Uncharacterized protein</fullName>
    </submittedName>
</protein>
<evidence type="ECO:0000313" key="3">
    <source>
        <dbReference type="Proteomes" id="UP000199568"/>
    </source>
</evidence>
<gene>
    <name evidence="2" type="ORF">SAMN05660297_00111</name>
</gene>
<dbReference type="RefSeq" id="WP_090437794.1">
    <property type="nucleotide sequence ID" value="NZ_FOHU01000001.1"/>
</dbReference>
<dbReference type="STRING" id="426128.SAMN05660297_00111"/>
<keyword evidence="1" id="KW-0472">Membrane</keyword>
<name>A0A1H9Y9H2_9FIRM</name>
<sequence>MVKILGWSNTVLVAIMTLMYPLKKYSLASSGEKKRGKNGKVLEMYKKLRKAHPDIGYVIITIGLIHGYLAVGFLKWHSGVLVLNTIIMMALSVILGQRIKRMKSNWCVVHKLLSIALILFIINHIFR</sequence>